<dbReference type="OrthoDB" id="2099276at2759"/>
<dbReference type="InterPro" id="IPR003265">
    <property type="entry name" value="HhH-GPD_domain"/>
</dbReference>
<keyword evidence="11" id="KW-1185">Reference proteome</keyword>
<comment type="similarity">
    <text evidence="1 7">Belongs to the Nth/MutY family.</text>
</comment>
<keyword evidence="3 7" id="KW-0378">Hydrolase</keyword>
<feature type="compositionally biased region" description="Polar residues" evidence="8">
    <location>
        <begin position="34"/>
        <end position="50"/>
    </location>
</feature>
<dbReference type="Gene3D" id="1.10.340.30">
    <property type="entry name" value="Hypothetical protein, domain 2"/>
    <property type="match status" value="1"/>
</dbReference>
<reference evidence="10" key="1">
    <citation type="submission" date="2013-11" db="EMBL/GenBank/DDBJ databases">
        <title>Genome sequence of the fusiform rust pathogen reveals effectors for host alternation and coevolution with pine.</title>
        <authorList>
            <consortium name="DOE Joint Genome Institute"/>
            <person name="Smith K."/>
            <person name="Pendleton A."/>
            <person name="Kubisiak T."/>
            <person name="Anderson C."/>
            <person name="Salamov A."/>
            <person name="Aerts A."/>
            <person name="Riley R."/>
            <person name="Clum A."/>
            <person name="Lindquist E."/>
            <person name="Ence D."/>
            <person name="Campbell M."/>
            <person name="Kronenberg Z."/>
            <person name="Feau N."/>
            <person name="Dhillon B."/>
            <person name="Hamelin R."/>
            <person name="Burleigh J."/>
            <person name="Smith J."/>
            <person name="Yandell M."/>
            <person name="Nelson C."/>
            <person name="Grigoriev I."/>
            <person name="Davis J."/>
        </authorList>
    </citation>
    <scope>NUCLEOTIDE SEQUENCE</scope>
    <source>
        <strain evidence="10">G11</strain>
    </source>
</reference>
<dbReference type="Gene3D" id="1.10.1670.10">
    <property type="entry name" value="Helix-hairpin-Helix base-excision DNA repair enzymes (C-terminal)"/>
    <property type="match status" value="1"/>
</dbReference>
<protein>
    <recommendedName>
        <fullName evidence="7">Endonuclease III homolog</fullName>
        <ecNumber evidence="7">3.2.2.-</ecNumber>
        <ecNumber evidence="7">4.2.99.18</ecNumber>
    </recommendedName>
    <alternativeName>
        <fullName evidence="7">Bifunctional DNA N-glycosylase/DNA-(apurinic or apyrimidinic site) lyase</fullName>
        <shortName evidence="7">DNA glycosylase/AP lyase</shortName>
    </alternativeName>
</protein>
<evidence type="ECO:0000256" key="6">
    <source>
        <dbReference type="ARBA" id="ARBA00023295"/>
    </source>
</evidence>
<proteinExistence type="inferred from homology"/>
<keyword evidence="7" id="KW-0496">Mitochondrion</keyword>
<dbReference type="FunFam" id="1.10.340.30:FF:000034">
    <property type="entry name" value="Endonuclease III homolog"/>
    <property type="match status" value="1"/>
</dbReference>
<comment type="caution">
    <text evidence="10">The sequence shown here is derived from an EMBL/GenBank/DDBJ whole genome shotgun (WGS) entry which is preliminary data.</text>
</comment>
<evidence type="ECO:0000256" key="1">
    <source>
        <dbReference type="ARBA" id="ARBA00008343"/>
    </source>
</evidence>
<sequence>MPPRSASKRLLVPSSSSVLRSQPSALDSRVTLLSLENQKVPASTSSQAGDSTSRSPSKRTRSAINSGIPYQDAPSTSKRTRTSLKAFTTGNETSNGTPKPSQSQSASKEKSPRKAKVIKLALDSPHPPPPRWQETYALIKEQRASIVAPVDTMGCDKAGDEDHTRPDHKLPPRSDVDRRLSCLVSLMLSSQTKDEVTSQAVVNLRLNLTNGLTIQSLRDSSLEQIQGCINKVGFWRRKSEYIKEMAEMLYEKHQSDVPKTLDELVALKGVGPKMAFLALSSAWSINEGIGVDTHVHRITNRLGWHDPPTTDPEKTRLNLQSWLPKNLHQEINHMMVGFGQVICLPIGPRCDNCAVGAIDGLCPAKRSITFKQRSPKKKAKDEYDPVQSEAKVKIEVEQESVKVADEPILHDEKANDSVTVKQESLAQAW</sequence>
<comment type="subcellular location">
    <subcellularLocation>
        <location evidence="7">Nucleus</location>
    </subcellularLocation>
    <subcellularLocation>
        <location evidence="7">Mitochondrion</location>
    </subcellularLocation>
</comment>
<evidence type="ECO:0000256" key="3">
    <source>
        <dbReference type="ARBA" id="ARBA00022801"/>
    </source>
</evidence>
<dbReference type="PANTHER" id="PTHR43286">
    <property type="entry name" value="ENDONUCLEASE III-LIKE PROTEIN 1"/>
    <property type="match status" value="1"/>
</dbReference>
<evidence type="ECO:0000256" key="5">
    <source>
        <dbReference type="ARBA" id="ARBA00023239"/>
    </source>
</evidence>
<accession>A0A9P6TGY0</accession>
<dbReference type="Proteomes" id="UP000886653">
    <property type="component" value="Unassembled WGS sequence"/>
</dbReference>
<dbReference type="EC" id="3.2.2.-" evidence="7"/>
<feature type="region of interest" description="Disordered" evidence="8">
    <location>
        <begin position="1"/>
        <end position="115"/>
    </location>
</feature>
<evidence type="ECO:0000259" key="9">
    <source>
        <dbReference type="SMART" id="SM00478"/>
    </source>
</evidence>
<dbReference type="GO" id="GO:0005634">
    <property type="term" value="C:nucleus"/>
    <property type="evidence" value="ECO:0007669"/>
    <property type="project" value="UniProtKB-SubCell"/>
</dbReference>
<dbReference type="SUPFAM" id="SSF48150">
    <property type="entry name" value="DNA-glycosylase"/>
    <property type="match status" value="1"/>
</dbReference>
<gene>
    <name evidence="7" type="primary">NTH1</name>
    <name evidence="10" type="ORF">CROQUDRAFT_650321</name>
</gene>
<dbReference type="PANTHER" id="PTHR43286:SF1">
    <property type="entry name" value="ENDONUCLEASE III-LIKE PROTEIN 1"/>
    <property type="match status" value="1"/>
</dbReference>
<dbReference type="GO" id="GO:0003677">
    <property type="term" value="F:DNA binding"/>
    <property type="evidence" value="ECO:0007669"/>
    <property type="project" value="UniProtKB-UniRule"/>
</dbReference>
<dbReference type="EMBL" id="MU167209">
    <property type="protein sequence ID" value="KAG0152226.1"/>
    <property type="molecule type" value="Genomic_DNA"/>
</dbReference>
<feature type="compositionally biased region" description="Polar residues" evidence="8">
    <location>
        <begin position="73"/>
        <end position="106"/>
    </location>
</feature>
<dbReference type="GO" id="GO:0005739">
    <property type="term" value="C:mitochondrion"/>
    <property type="evidence" value="ECO:0007669"/>
    <property type="project" value="UniProtKB-SubCell"/>
</dbReference>
<evidence type="ECO:0000256" key="4">
    <source>
        <dbReference type="ARBA" id="ARBA00023204"/>
    </source>
</evidence>
<evidence type="ECO:0000313" key="10">
    <source>
        <dbReference type="EMBL" id="KAG0152226.1"/>
    </source>
</evidence>
<dbReference type="HAMAP" id="MF_03183">
    <property type="entry name" value="Endonuclease_III_Nth"/>
    <property type="match status" value="1"/>
</dbReference>
<keyword evidence="4 7" id="KW-0234">DNA repair</keyword>
<comment type="catalytic activity">
    <reaction evidence="7">
        <text>2'-deoxyribonucleotide-(2'-deoxyribose 5'-phosphate)-2'-deoxyribonucleotide-DNA = a 3'-end 2'-deoxyribonucleotide-(2,3-dehydro-2,3-deoxyribose 5'-phosphate)-DNA + a 5'-end 5'-phospho-2'-deoxyribonucleoside-DNA + H(+)</text>
        <dbReference type="Rhea" id="RHEA:66592"/>
        <dbReference type="Rhea" id="RHEA-COMP:13180"/>
        <dbReference type="Rhea" id="RHEA-COMP:16897"/>
        <dbReference type="Rhea" id="RHEA-COMP:17067"/>
        <dbReference type="ChEBI" id="CHEBI:15378"/>
        <dbReference type="ChEBI" id="CHEBI:136412"/>
        <dbReference type="ChEBI" id="CHEBI:157695"/>
        <dbReference type="ChEBI" id="CHEBI:167181"/>
        <dbReference type="EC" id="4.2.99.18"/>
    </reaction>
</comment>
<dbReference type="Pfam" id="PF00730">
    <property type="entry name" value="HhH-GPD"/>
    <property type="match status" value="1"/>
</dbReference>
<comment type="function">
    <text evidence="7">Bifunctional DNA N-glycosylase with associated apurinic/apyrimidinic (AP) lyase function that catalyzes the first step in base excision repair (BER), the primary repair pathway for the repair of oxidative DNA damage. The DNA N-glycosylase activity releases the damaged DNA base from DNA by cleaving the N-glycosidic bond, leaving an AP site. The AP lyase activity cleaves the phosphodiester bond 3' to the AP site by a beta-elimination. Primarily recognizes and repairs oxidative base damage of pyrimidines.</text>
</comment>
<keyword evidence="6 7" id="KW-0326">Glycosidase</keyword>
<feature type="domain" description="HhH-GPD" evidence="9">
    <location>
        <begin position="188"/>
        <end position="341"/>
    </location>
</feature>
<dbReference type="InterPro" id="IPR011257">
    <property type="entry name" value="DNA_glycosylase"/>
</dbReference>
<keyword evidence="7" id="KW-0539">Nucleus</keyword>
<evidence type="ECO:0000256" key="7">
    <source>
        <dbReference type="HAMAP-Rule" id="MF_03183"/>
    </source>
</evidence>
<keyword evidence="5 7" id="KW-0456">Lyase</keyword>
<dbReference type="GO" id="GO:0000703">
    <property type="term" value="F:oxidized pyrimidine nucleobase lesion DNA N-glycosylase activity"/>
    <property type="evidence" value="ECO:0007669"/>
    <property type="project" value="UniProtKB-UniRule"/>
</dbReference>
<evidence type="ECO:0000256" key="2">
    <source>
        <dbReference type="ARBA" id="ARBA00022763"/>
    </source>
</evidence>
<dbReference type="GO" id="GO:0006285">
    <property type="term" value="P:base-excision repair, AP site formation"/>
    <property type="evidence" value="ECO:0007669"/>
    <property type="project" value="UniProtKB-UniRule"/>
</dbReference>
<dbReference type="EC" id="4.2.99.18" evidence="7"/>
<dbReference type="InterPro" id="IPR000445">
    <property type="entry name" value="HhH_motif"/>
</dbReference>
<name>A0A9P6TGY0_9BASI</name>
<keyword evidence="2 7" id="KW-0227">DNA damage</keyword>
<organism evidence="10 11">
    <name type="scientific">Cronartium quercuum f. sp. fusiforme G11</name>
    <dbReference type="NCBI Taxonomy" id="708437"/>
    <lineage>
        <taxon>Eukaryota</taxon>
        <taxon>Fungi</taxon>
        <taxon>Dikarya</taxon>
        <taxon>Basidiomycota</taxon>
        <taxon>Pucciniomycotina</taxon>
        <taxon>Pucciniomycetes</taxon>
        <taxon>Pucciniales</taxon>
        <taxon>Coleosporiaceae</taxon>
        <taxon>Cronartium</taxon>
    </lineage>
</organism>
<comment type="caution">
    <text evidence="7">Lacks conserved residue(s) required for the propagation of feature annotation.</text>
</comment>
<dbReference type="CDD" id="cd00056">
    <property type="entry name" value="ENDO3c"/>
    <property type="match status" value="1"/>
</dbReference>
<evidence type="ECO:0000313" key="11">
    <source>
        <dbReference type="Proteomes" id="UP000886653"/>
    </source>
</evidence>
<dbReference type="InterPro" id="IPR030841">
    <property type="entry name" value="NTH1"/>
</dbReference>
<dbReference type="SMART" id="SM00478">
    <property type="entry name" value="ENDO3c"/>
    <property type="match status" value="1"/>
</dbReference>
<dbReference type="GO" id="GO:0140078">
    <property type="term" value="F:class I DNA-(apurinic or apyrimidinic site) endonuclease activity"/>
    <property type="evidence" value="ECO:0007669"/>
    <property type="project" value="UniProtKB-EC"/>
</dbReference>
<feature type="compositionally biased region" description="Low complexity" evidence="8">
    <location>
        <begin position="8"/>
        <end position="26"/>
    </location>
</feature>
<dbReference type="InterPro" id="IPR023170">
    <property type="entry name" value="HhH_base_excis_C"/>
</dbReference>
<dbReference type="AlphaFoldDB" id="A0A9P6TGY0"/>
<dbReference type="Pfam" id="PF00633">
    <property type="entry name" value="HHH"/>
    <property type="match status" value="1"/>
</dbReference>
<dbReference type="GO" id="GO:0006289">
    <property type="term" value="P:nucleotide-excision repair"/>
    <property type="evidence" value="ECO:0007669"/>
    <property type="project" value="TreeGrafter"/>
</dbReference>
<evidence type="ECO:0000256" key="8">
    <source>
        <dbReference type="SAM" id="MobiDB-lite"/>
    </source>
</evidence>